<protein>
    <submittedName>
        <fullName evidence="3">Uncharacterized protein LOC34620015</fullName>
    </submittedName>
</protein>
<evidence type="ECO:0000313" key="2">
    <source>
        <dbReference type="Proteomes" id="UP000515125"/>
    </source>
</evidence>
<feature type="region of interest" description="Disordered" evidence="1">
    <location>
        <begin position="258"/>
        <end position="278"/>
    </location>
</feature>
<feature type="compositionally biased region" description="Basic and acidic residues" evidence="1">
    <location>
        <begin position="263"/>
        <end position="278"/>
    </location>
</feature>
<keyword evidence="2" id="KW-1185">Reference proteome</keyword>
<sequence>MGCCDPRGFEKDPVPFHYGEFTRTSLVFVIRLPTNALPPQLHLNHEVLQQSDIVENQQARQQALEASGAWEESLSWLFPGGISAGGLLAAGGAVEKTASPEGFHRGHSSGSGGTAAAAPPSAIECFDSLRGLWKVAIDKDCSLQLSLWYGTTAALHLTYDSNACGIAADVWQLMVACTPDTHASSLPPSILHNATTTAATAAAAEGTVRGAVSCMPSASVSLEPPYEPRWPEGRSVRRCRLIGVLSARPCGCLSADDAAANGDADREAPEEPHACETREFPLPDSLVSLYRLHAAAALPPKESSSRSAWSKRYSSCSSSRRSAWSSPLRSASGGFELENMSRSSSVERRYPLRRSRQMGSGAASPSALKRRRGNGSGGPQRGAPRGPGAAVASSVPTVRLPTEQEEAALPYLPLQLTLRPQDQEQRQHASTALQLDNAAAPPCPRCSSSCCGAPVLLLAADWELGALVSTVPPEIKPARRYARLLQRASKQHVQPQPKQHQQETLSDRLLRVTTLLLQQLNNTHDSHVSKRAAAEGLLPTVAAGAFTWAALRGLPLWSLYFLQDLFECL</sequence>
<name>A0A6P6S2P9_9EIME</name>
<feature type="region of interest" description="Disordered" evidence="1">
    <location>
        <begin position="98"/>
        <end position="117"/>
    </location>
</feature>
<organism evidence="2 3">
    <name type="scientific">Cyclospora cayetanensis</name>
    <dbReference type="NCBI Taxonomy" id="88456"/>
    <lineage>
        <taxon>Eukaryota</taxon>
        <taxon>Sar</taxon>
        <taxon>Alveolata</taxon>
        <taxon>Apicomplexa</taxon>
        <taxon>Conoidasida</taxon>
        <taxon>Coccidia</taxon>
        <taxon>Eucoccidiorida</taxon>
        <taxon>Eimeriorina</taxon>
        <taxon>Eimeriidae</taxon>
        <taxon>Cyclospora</taxon>
    </lineage>
</organism>
<dbReference type="GeneID" id="34620015"/>
<dbReference type="OrthoDB" id="354951at2759"/>
<dbReference type="Proteomes" id="UP000515125">
    <property type="component" value="Unplaced"/>
</dbReference>
<feature type="region of interest" description="Disordered" evidence="1">
    <location>
        <begin position="339"/>
        <end position="394"/>
    </location>
</feature>
<gene>
    <name evidence="3" type="primary">LOC34620015</name>
</gene>
<accession>A0A6P6S2P9</accession>
<feature type="compositionally biased region" description="Low complexity" evidence="1">
    <location>
        <begin position="381"/>
        <end position="394"/>
    </location>
</feature>
<proteinExistence type="predicted"/>
<reference evidence="3" key="1">
    <citation type="submission" date="2025-08" db="UniProtKB">
        <authorList>
            <consortium name="RefSeq"/>
        </authorList>
    </citation>
    <scope>IDENTIFICATION</scope>
</reference>
<dbReference type="AlphaFoldDB" id="A0A6P6S2P9"/>
<evidence type="ECO:0000256" key="1">
    <source>
        <dbReference type="SAM" id="MobiDB-lite"/>
    </source>
</evidence>
<dbReference type="RefSeq" id="XP_026193555.1">
    <property type="nucleotide sequence ID" value="XM_026337770.1"/>
</dbReference>
<evidence type="ECO:0000313" key="3">
    <source>
        <dbReference type="RefSeq" id="XP_026193555.1"/>
    </source>
</evidence>